<evidence type="ECO:0000259" key="2">
    <source>
        <dbReference type="PROSITE" id="PS50097"/>
    </source>
</evidence>
<evidence type="ECO:0000256" key="1">
    <source>
        <dbReference type="SAM" id="MobiDB-lite"/>
    </source>
</evidence>
<dbReference type="PANTHER" id="PTHR47843">
    <property type="entry name" value="BTB DOMAIN-CONTAINING PROTEIN-RELATED"/>
    <property type="match status" value="1"/>
</dbReference>
<dbReference type="InterPro" id="IPR000210">
    <property type="entry name" value="BTB/POZ_dom"/>
</dbReference>
<sequence>MAPRNRNRNRNGNWRPPPPDPPPVSDQSWPALTMAPLENQLSALTVRQERTEPKLPFSNPKQMVTFKVGAGWNSEEFLVYKDIACRGSKVFERAFNGGFEEGRTQTYELDDVDPDTFRYFSEWLYSQKLTLMNHEILDKSTWTEAEIQAHNIECSQEDKHLVGLWILGDKFDVVALQNYAIDQMERVRIKCGFMGITCAQSIYENTMPGSPLRRLVVDQHILDGTFSFMAIYASKFPQEMLADMVTIYARVQDLPQSKKTELRVDEYYVVDK</sequence>
<feature type="domain" description="BTB" evidence="2">
    <location>
        <begin position="62"/>
        <end position="133"/>
    </location>
</feature>
<name>A0A8T9BXY1_9HELO</name>
<dbReference type="OrthoDB" id="194443at2759"/>
<dbReference type="InterPro" id="IPR011333">
    <property type="entry name" value="SKP1/BTB/POZ_sf"/>
</dbReference>
<dbReference type="AlphaFoldDB" id="A0A8T9BXY1"/>
<dbReference type="Gene3D" id="3.30.710.10">
    <property type="entry name" value="Potassium Channel Kv1.1, Chain A"/>
    <property type="match status" value="1"/>
</dbReference>
<dbReference type="SUPFAM" id="SSF54695">
    <property type="entry name" value="POZ domain"/>
    <property type="match status" value="1"/>
</dbReference>
<comment type="caution">
    <text evidence="3">The sequence shown here is derived from an EMBL/GenBank/DDBJ whole genome shotgun (WGS) entry which is preliminary data.</text>
</comment>
<accession>A0A8T9BXY1</accession>
<gene>
    <name evidence="3" type="ORF">LSUE1_G008210</name>
</gene>
<dbReference type="PROSITE" id="PS50097">
    <property type="entry name" value="BTB"/>
    <property type="match status" value="1"/>
</dbReference>
<evidence type="ECO:0000313" key="4">
    <source>
        <dbReference type="Proteomes" id="UP000469558"/>
    </source>
</evidence>
<protein>
    <recommendedName>
        <fullName evidence="2">BTB domain-containing protein</fullName>
    </recommendedName>
</protein>
<proteinExistence type="predicted"/>
<keyword evidence="4" id="KW-1185">Reference proteome</keyword>
<dbReference type="Pfam" id="PF00651">
    <property type="entry name" value="BTB"/>
    <property type="match status" value="1"/>
</dbReference>
<dbReference type="PANTHER" id="PTHR47843:SF2">
    <property type="entry name" value="BTB DOMAIN-CONTAINING PROTEIN"/>
    <property type="match status" value="1"/>
</dbReference>
<dbReference type="Proteomes" id="UP000469558">
    <property type="component" value="Unassembled WGS sequence"/>
</dbReference>
<dbReference type="EMBL" id="QGMK01001319">
    <property type="protein sequence ID" value="TVY71183.1"/>
    <property type="molecule type" value="Genomic_DNA"/>
</dbReference>
<dbReference type="CDD" id="cd18186">
    <property type="entry name" value="BTB_POZ_ZBTB_KLHL-like"/>
    <property type="match status" value="1"/>
</dbReference>
<feature type="compositionally biased region" description="Pro residues" evidence="1">
    <location>
        <begin position="15"/>
        <end position="24"/>
    </location>
</feature>
<reference evidence="3 4" key="1">
    <citation type="submission" date="2018-05" db="EMBL/GenBank/DDBJ databases">
        <title>Genome sequencing and assembly of the regulated plant pathogen Lachnellula willkommii and related sister species for the development of diagnostic species identification markers.</title>
        <authorList>
            <person name="Giroux E."/>
            <person name="Bilodeau G."/>
        </authorList>
    </citation>
    <scope>NUCLEOTIDE SEQUENCE [LARGE SCALE GENOMIC DNA]</scope>
    <source>
        <strain evidence="3 4">CBS 268.59</strain>
    </source>
</reference>
<organism evidence="3 4">
    <name type="scientific">Lachnellula suecica</name>
    <dbReference type="NCBI Taxonomy" id="602035"/>
    <lineage>
        <taxon>Eukaryota</taxon>
        <taxon>Fungi</taxon>
        <taxon>Dikarya</taxon>
        <taxon>Ascomycota</taxon>
        <taxon>Pezizomycotina</taxon>
        <taxon>Leotiomycetes</taxon>
        <taxon>Helotiales</taxon>
        <taxon>Lachnaceae</taxon>
        <taxon>Lachnellula</taxon>
    </lineage>
</organism>
<feature type="region of interest" description="Disordered" evidence="1">
    <location>
        <begin position="1"/>
        <end position="28"/>
    </location>
</feature>
<evidence type="ECO:0000313" key="3">
    <source>
        <dbReference type="EMBL" id="TVY71183.1"/>
    </source>
</evidence>